<dbReference type="GeneID" id="70235865"/>
<accession>A0A9P8P6A8</accession>
<evidence type="ECO:0000313" key="1">
    <source>
        <dbReference type="EMBL" id="KAH3665712.1"/>
    </source>
</evidence>
<reference evidence="1" key="1">
    <citation type="journal article" date="2021" name="Open Biol.">
        <title>Shared evolutionary footprints suggest mitochondrial oxidative damage underlies multiple complex I losses in fungi.</title>
        <authorList>
            <person name="Schikora-Tamarit M.A."/>
            <person name="Marcet-Houben M."/>
            <person name="Nosek J."/>
            <person name="Gabaldon T."/>
        </authorList>
    </citation>
    <scope>NUCLEOTIDE SEQUENCE</scope>
    <source>
        <strain evidence="1">CBS6075</strain>
    </source>
</reference>
<name>A0A9P8P6A8_9ASCO</name>
<gene>
    <name evidence="1" type="ORF">OGAPHI_003900</name>
</gene>
<sequence length="106" mass="11921">MKFVFWKVDGLNVGQARKPEHPNIQKMVCSKLDVANQRNVGLSFVRSNKNRIARVEFEPVQVALEQDPLGSVVCGAPGTSLRRRGRIGFQKSEFPVTKSLLSRCHE</sequence>
<keyword evidence="2" id="KW-1185">Reference proteome</keyword>
<comment type="caution">
    <text evidence="1">The sequence shown here is derived from an EMBL/GenBank/DDBJ whole genome shotgun (WGS) entry which is preliminary data.</text>
</comment>
<dbReference type="Proteomes" id="UP000769157">
    <property type="component" value="Unassembled WGS sequence"/>
</dbReference>
<dbReference type="EMBL" id="JAEUBE010000295">
    <property type="protein sequence ID" value="KAH3665712.1"/>
    <property type="molecule type" value="Genomic_DNA"/>
</dbReference>
<protein>
    <submittedName>
        <fullName evidence="1">Uncharacterized protein</fullName>
    </submittedName>
</protein>
<organism evidence="1 2">
    <name type="scientific">Ogataea philodendri</name>
    <dbReference type="NCBI Taxonomy" id="1378263"/>
    <lineage>
        <taxon>Eukaryota</taxon>
        <taxon>Fungi</taxon>
        <taxon>Dikarya</taxon>
        <taxon>Ascomycota</taxon>
        <taxon>Saccharomycotina</taxon>
        <taxon>Pichiomycetes</taxon>
        <taxon>Pichiales</taxon>
        <taxon>Pichiaceae</taxon>
        <taxon>Ogataea</taxon>
    </lineage>
</organism>
<reference evidence="1" key="2">
    <citation type="submission" date="2021-01" db="EMBL/GenBank/DDBJ databases">
        <authorList>
            <person name="Schikora-Tamarit M.A."/>
        </authorList>
    </citation>
    <scope>NUCLEOTIDE SEQUENCE</scope>
    <source>
        <strain evidence="1">CBS6075</strain>
    </source>
</reference>
<proteinExistence type="predicted"/>
<dbReference type="AlphaFoldDB" id="A0A9P8P6A8"/>
<evidence type="ECO:0000313" key="2">
    <source>
        <dbReference type="Proteomes" id="UP000769157"/>
    </source>
</evidence>
<dbReference type="RefSeq" id="XP_046060916.1">
    <property type="nucleotide sequence ID" value="XM_046204921.1"/>
</dbReference>